<dbReference type="InterPro" id="IPR012902">
    <property type="entry name" value="N_methyl_site"/>
</dbReference>
<feature type="transmembrane region" description="Helical" evidence="2">
    <location>
        <begin position="7"/>
        <end position="31"/>
    </location>
</feature>
<dbReference type="AlphaFoldDB" id="A0A382NL53"/>
<accession>A0A382NL53</accession>
<dbReference type="PANTHER" id="PTHR30093">
    <property type="entry name" value="GENERAL SECRETION PATHWAY PROTEIN G"/>
    <property type="match status" value="1"/>
</dbReference>
<keyword evidence="2" id="KW-0472">Membrane</keyword>
<dbReference type="EMBL" id="UINC01101202">
    <property type="protein sequence ID" value="SVC61826.1"/>
    <property type="molecule type" value="Genomic_DNA"/>
</dbReference>
<dbReference type="Pfam" id="PF07963">
    <property type="entry name" value="N_methyl"/>
    <property type="match status" value="1"/>
</dbReference>
<dbReference type="SUPFAM" id="SSF54523">
    <property type="entry name" value="Pili subunits"/>
    <property type="match status" value="1"/>
</dbReference>
<dbReference type="NCBIfam" id="TIGR02532">
    <property type="entry name" value="IV_pilin_GFxxxE"/>
    <property type="match status" value="1"/>
</dbReference>
<keyword evidence="1" id="KW-0488">Methylation</keyword>
<proteinExistence type="predicted"/>
<dbReference type="PANTHER" id="PTHR30093:SF34">
    <property type="entry name" value="PREPILIN PEPTIDASE-DEPENDENT PROTEIN D"/>
    <property type="match status" value="1"/>
</dbReference>
<keyword evidence="2" id="KW-1133">Transmembrane helix</keyword>
<evidence type="ECO:0000256" key="1">
    <source>
        <dbReference type="ARBA" id="ARBA00022481"/>
    </source>
</evidence>
<evidence type="ECO:0000313" key="3">
    <source>
        <dbReference type="EMBL" id="SVC61826.1"/>
    </source>
</evidence>
<gene>
    <name evidence="3" type="ORF">METZ01_LOCUS314680</name>
</gene>
<evidence type="ECO:0000256" key="2">
    <source>
        <dbReference type="SAM" id="Phobius"/>
    </source>
</evidence>
<name>A0A382NL53_9ZZZZ</name>
<dbReference type="InterPro" id="IPR045584">
    <property type="entry name" value="Pilin-like"/>
</dbReference>
<dbReference type="Gene3D" id="3.30.700.10">
    <property type="entry name" value="Glycoprotein, Type 4 Pilin"/>
    <property type="match status" value="1"/>
</dbReference>
<keyword evidence="2" id="KW-0812">Transmembrane</keyword>
<dbReference type="PROSITE" id="PS00409">
    <property type="entry name" value="PROKAR_NTER_METHYL"/>
    <property type="match status" value="1"/>
</dbReference>
<sequence>MRHKNKGFTLIELLVVVAIIGILAAVGVVAYNGYTAAAKVNATKTMHAQTVKYISAEIQKCSLGESKFMGTNQDCPATAAKAVTGAVATMTDKNPYSTTNNAIRSSTAFNEGYVSLSASGTTITVNTCTKTGCATADQMTATVSTE</sequence>
<reference evidence="3" key="1">
    <citation type="submission" date="2018-05" db="EMBL/GenBank/DDBJ databases">
        <authorList>
            <person name="Lanie J.A."/>
            <person name="Ng W.-L."/>
            <person name="Kazmierczak K.M."/>
            <person name="Andrzejewski T.M."/>
            <person name="Davidsen T.M."/>
            <person name="Wayne K.J."/>
            <person name="Tettelin H."/>
            <person name="Glass J.I."/>
            <person name="Rusch D."/>
            <person name="Podicherti R."/>
            <person name="Tsui H.-C.T."/>
            <person name="Winkler M.E."/>
        </authorList>
    </citation>
    <scope>NUCLEOTIDE SEQUENCE</scope>
</reference>
<organism evidence="3">
    <name type="scientific">marine metagenome</name>
    <dbReference type="NCBI Taxonomy" id="408172"/>
    <lineage>
        <taxon>unclassified sequences</taxon>
        <taxon>metagenomes</taxon>
        <taxon>ecological metagenomes</taxon>
    </lineage>
</organism>
<protein>
    <submittedName>
        <fullName evidence="3">Uncharacterized protein</fullName>
    </submittedName>
</protein>